<evidence type="ECO:0000256" key="2">
    <source>
        <dbReference type="ARBA" id="ARBA00022475"/>
    </source>
</evidence>
<reference evidence="7" key="1">
    <citation type="submission" date="2022-04" db="EMBL/GenBank/DDBJ databases">
        <title>Roseomonas acroporae sp. nov., isolated from coral Acropora digitifera.</title>
        <authorList>
            <person name="Sun H."/>
        </authorList>
    </citation>
    <scope>NUCLEOTIDE SEQUENCE</scope>
    <source>
        <strain evidence="7">NAR14</strain>
    </source>
</reference>
<comment type="caution">
    <text evidence="7">The sequence shown here is derived from an EMBL/GenBank/DDBJ whole genome shotgun (WGS) entry which is preliminary data.</text>
</comment>
<evidence type="ECO:0000256" key="6">
    <source>
        <dbReference type="SAM" id="Phobius"/>
    </source>
</evidence>
<evidence type="ECO:0000256" key="1">
    <source>
        <dbReference type="ARBA" id="ARBA00004651"/>
    </source>
</evidence>
<evidence type="ECO:0000256" key="5">
    <source>
        <dbReference type="ARBA" id="ARBA00023136"/>
    </source>
</evidence>
<evidence type="ECO:0000313" key="8">
    <source>
        <dbReference type="Proteomes" id="UP001139516"/>
    </source>
</evidence>
<dbReference type="RefSeq" id="WP_248667386.1">
    <property type="nucleotide sequence ID" value="NZ_JALPRX010000054.1"/>
</dbReference>
<evidence type="ECO:0000256" key="4">
    <source>
        <dbReference type="ARBA" id="ARBA00022989"/>
    </source>
</evidence>
<comment type="subcellular location">
    <subcellularLocation>
        <location evidence="1">Cell membrane</location>
        <topology evidence="1">Multi-pass membrane protein</topology>
    </subcellularLocation>
</comment>
<dbReference type="Pfam" id="PF03788">
    <property type="entry name" value="LrgA"/>
    <property type="match status" value="1"/>
</dbReference>
<keyword evidence="4 6" id="KW-1133">Transmembrane helix</keyword>
<evidence type="ECO:0000256" key="3">
    <source>
        <dbReference type="ARBA" id="ARBA00022692"/>
    </source>
</evidence>
<evidence type="ECO:0000313" key="7">
    <source>
        <dbReference type="EMBL" id="MCK8785262.1"/>
    </source>
</evidence>
<dbReference type="PANTHER" id="PTHR33931:SF2">
    <property type="entry name" value="HOLIN-LIKE PROTEIN CIDA"/>
    <property type="match status" value="1"/>
</dbReference>
<keyword evidence="5 6" id="KW-0472">Membrane</keyword>
<keyword evidence="3 6" id="KW-0812">Transmembrane</keyword>
<dbReference type="AlphaFoldDB" id="A0A9X2BU92"/>
<feature type="transmembrane region" description="Helical" evidence="6">
    <location>
        <begin position="86"/>
        <end position="109"/>
    </location>
</feature>
<dbReference type="EMBL" id="JALPRX010000054">
    <property type="protein sequence ID" value="MCK8785262.1"/>
    <property type="molecule type" value="Genomic_DNA"/>
</dbReference>
<accession>A0A9X2BU92</accession>
<feature type="transmembrane region" description="Helical" evidence="6">
    <location>
        <begin position="29"/>
        <end position="46"/>
    </location>
</feature>
<gene>
    <name evidence="7" type="ORF">M0638_12790</name>
</gene>
<feature type="transmembrane region" description="Helical" evidence="6">
    <location>
        <begin position="58"/>
        <end position="80"/>
    </location>
</feature>
<organism evidence="7 8">
    <name type="scientific">Roseomonas acroporae</name>
    <dbReference type="NCBI Taxonomy" id="2937791"/>
    <lineage>
        <taxon>Bacteria</taxon>
        <taxon>Pseudomonadati</taxon>
        <taxon>Pseudomonadota</taxon>
        <taxon>Alphaproteobacteria</taxon>
        <taxon>Acetobacterales</taxon>
        <taxon>Roseomonadaceae</taxon>
        <taxon>Roseomonas</taxon>
    </lineage>
</organism>
<proteinExistence type="predicted"/>
<keyword evidence="8" id="KW-1185">Reference proteome</keyword>
<dbReference type="PANTHER" id="PTHR33931">
    <property type="entry name" value="HOLIN-LIKE PROTEIN CIDA-RELATED"/>
    <property type="match status" value="1"/>
</dbReference>
<dbReference type="GO" id="GO:0005886">
    <property type="term" value="C:plasma membrane"/>
    <property type="evidence" value="ECO:0007669"/>
    <property type="project" value="UniProtKB-SubCell"/>
</dbReference>
<protein>
    <submittedName>
        <fullName evidence="7">CidA/LrgA family protein</fullName>
    </submittedName>
</protein>
<dbReference type="InterPro" id="IPR005538">
    <property type="entry name" value="LrgA/CidA"/>
</dbReference>
<dbReference type="Proteomes" id="UP001139516">
    <property type="component" value="Unassembled WGS sequence"/>
</dbReference>
<name>A0A9X2BU92_9PROT</name>
<sequence length="113" mass="11804">MIAALATLLCCQLAGELLARLLHLPVPGPVIGMVILFAALVARGRVPEALGRTTDTLLTHLGLLYVPAGVGLVLFLPLLAQNWLTLLLAVVGGTLAGIAATGLIAEFLFRRWG</sequence>
<keyword evidence="2" id="KW-1003">Cell membrane</keyword>